<reference evidence="1" key="1">
    <citation type="submission" date="2019-03" db="EMBL/GenBank/DDBJ databases">
        <title>Lake Tanganyika Metagenome-Assembled Genomes (MAGs).</title>
        <authorList>
            <person name="Tran P."/>
        </authorList>
    </citation>
    <scope>NUCLEOTIDE SEQUENCE</scope>
    <source>
        <strain evidence="1">K_DeepCast_150m_m2_040</strain>
    </source>
</reference>
<protein>
    <submittedName>
        <fullName evidence="1">Type II toxin-antitoxin system VapC family toxin</fullName>
    </submittedName>
</protein>
<accession>A0A938BTY9</accession>
<comment type="caution">
    <text evidence="1">The sequence shown here is derived from an EMBL/GenBank/DDBJ whole genome shotgun (WGS) entry which is preliminary data.</text>
</comment>
<dbReference type="InterPro" id="IPR029060">
    <property type="entry name" value="PIN-like_dom_sf"/>
</dbReference>
<gene>
    <name evidence="1" type="ORF">FJY68_09910</name>
</gene>
<dbReference type="SUPFAM" id="SSF88723">
    <property type="entry name" value="PIN domain-like"/>
    <property type="match status" value="1"/>
</dbReference>
<dbReference type="AlphaFoldDB" id="A0A938BTY9"/>
<name>A0A938BTY9_UNCW3</name>
<evidence type="ECO:0000313" key="1">
    <source>
        <dbReference type="EMBL" id="MBM3332142.1"/>
    </source>
</evidence>
<sequence>MRFRRLLVYVDASVVGGCEDAEFKADSLALWRRFVDGRYTLVLSAHTLRELAGAPEAVPAHLDEVPDTCQLLLNDSEEASELAAEYLRHGILGPGSHADALHIALATIGQADVLVSWNFRHIVNLGRIRLFNGVNLELGYGPLEIRTPKEVLGYEEDV</sequence>
<dbReference type="EMBL" id="VGIR01000063">
    <property type="protein sequence ID" value="MBM3332142.1"/>
    <property type="molecule type" value="Genomic_DNA"/>
</dbReference>
<evidence type="ECO:0000313" key="2">
    <source>
        <dbReference type="Proteomes" id="UP000779900"/>
    </source>
</evidence>
<proteinExistence type="predicted"/>
<dbReference type="Proteomes" id="UP000779900">
    <property type="component" value="Unassembled WGS sequence"/>
</dbReference>
<organism evidence="1 2">
    <name type="scientific">candidate division WOR-3 bacterium</name>
    <dbReference type="NCBI Taxonomy" id="2052148"/>
    <lineage>
        <taxon>Bacteria</taxon>
        <taxon>Bacteria division WOR-3</taxon>
    </lineage>
</organism>